<dbReference type="AlphaFoldDB" id="A0A2A6CKI3"/>
<sequence length="161" mass="18085">MGFATLALFACLLVVAASQGIVYNSPFCKVFGVATATNEWKTKYKTDQLKLSLNNADFMLGSRWRMTTYLKGLLAKIKSKLQKAKFAEMRDLLWAKDKAALHYLNSVYDAWKTELLAAIPDAAKKVEISKIIIAYEAKNRGFQQDKVLWNPGFGFTKCSLS</sequence>
<reference evidence="2" key="1">
    <citation type="journal article" date="2008" name="Nat. Genet.">
        <title>The Pristionchus pacificus genome provides a unique perspective on nematode lifestyle and parasitism.</title>
        <authorList>
            <person name="Dieterich C."/>
            <person name="Clifton S.W."/>
            <person name="Schuster L.N."/>
            <person name="Chinwalla A."/>
            <person name="Delehaunty K."/>
            <person name="Dinkelacker I."/>
            <person name="Fulton L."/>
            <person name="Fulton R."/>
            <person name="Godfrey J."/>
            <person name="Minx P."/>
            <person name="Mitreva M."/>
            <person name="Roeseler W."/>
            <person name="Tian H."/>
            <person name="Witte H."/>
            <person name="Yang S.P."/>
            <person name="Wilson R.K."/>
            <person name="Sommer R.J."/>
        </authorList>
    </citation>
    <scope>NUCLEOTIDE SEQUENCE [LARGE SCALE GENOMIC DNA]</scope>
    <source>
        <strain evidence="2">PS312</strain>
    </source>
</reference>
<gene>
    <name evidence="1" type="primary">WBGene00279860</name>
</gene>
<dbReference type="Proteomes" id="UP000005239">
    <property type="component" value="Unassembled WGS sequence"/>
</dbReference>
<reference evidence="1" key="2">
    <citation type="submission" date="2022-06" db="UniProtKB">
        <authorList>
            <consortium name="EnsemblMetazoa"/>
        </authorList>
    </citation>
    <scope>IDENTIFICATION</scope>
    <source>
        <strain evidence="1">PS312</strain>
    </source>
</reference>
<organism evidence="1 2">
    <name type="scientific">Pristionchus pacificus</name>
    <name type="common">Parasitic nematode worm</name>
    <dbReference type="NCBI Taxonomy" id="54126"/>
    <lineage>
        <taxon>Eukaryota</taxon>
        <taxon>Metazoa</taxon>
        <taxon>Ecdysozoa</taxon>
        <taxon>Nematoda</taxon>
        <taxon>Chromadorea</taxon>
        <taxon>Rhabditida</taxon>
        <taxon>Rhabditina</taxon>
        <taxon>Diplogasteromorpha</taxon>
        <taxon>Diplogasteroidea</taxon>
        <taxon>Neodiplogasteridae</taxon>
        <taxon>Pristionchus</taxon>
    </lineage>
</organism>
<accession>A0A8R1UVE5</accession>
<proteinExistence type="predicted"/>
<accession>A0A2A6CKI3</accession>
<evidence type="ECO:0000313" key="1">
    <source>
        <dbReference type="EnsemblMetazoa" id="PPA41491.1"/>
    </source>
</evidence>
<evidence type="ECO:0000313" key="2">
    <source>
        <dbReference type="Proteomes" id="UP000005239"/>
    </source>
</evidence>
<protein>
    <submittedName>
        <fullName evidence="1">Uncharacterized protein</fullName>
    </submittedName>
</protein>
<name>A0A2A6CKI3_PRIPA</name>
<dbReference type="EnsemblMetazoa" id="PPA41491.1">
    <property type="protein sequence ID" value="PPA41491.1"/>
    <property type="gene ID" value="WBGene00279860"/>
</dbReference>
<keyword evidence="2" id="KW-1185">Reference proteome</keyword>